<accession>A0ABR1RIA3</accession>
<evidence type="ECO:0000256" key="1">
    <source>
        <dbReference type="SAM" id="MobiDB-lite"/>
    </source>
</evidence>
<evidence type="ECO:0000313" key="2">
    <source>
        <dbReference type="EMBL" id="KAK8012883.1"/>
    </source>
</evidence>
<comment type="caution">
    <text evidence="2">The sequence shown here is derived from an EMBL/GenBank/DDBJ whole genome shotgun (WGS) entry which is preliminary data.</text>
</comment>
<reference evidence="2 3" key="1">
    <citation type="submission" date="2023-01" db="EMBL/GenBank/DDBJ databases">
        <title>Analysis of 21 Apiospora genomes using comparative genomics revels a genus with tremendous synthesis potential of carbohydrate active enzymes and secondary metabolites.</title>
        <authorList>
            <person name="Sorensen T."/>
        </authorList>
    </citation>
    <scope>NUCLEOTIDE SEQUENCE [LARGE SCALE GENOMIC DNA]</scope>
    <source>
        <strain evidence="2 3">CBS 20057</strain>
    </source>
</reference>
<sequence>MKDASDHDDLKDKSSVVSAKKDRDHVSQAVSVFLKTQGDPAHELKVHKDIKGKGITLNVLAAVVNDGDDDRITDVVQHDVQGREAK</sequence>
<gene>
    <name evidence="2" type="ORF">PG991_010258</name>
</gene>
<dbReference type="Proteomes" id="UP001396898">
    <property type="component" value="Unassembled WGS sequence"/>
</dbReference>
<dbReference type="EMBL" id="JAQQWI010000015">
    <property type="protein sequence ID" value="KAK8012883.1"/>
    <property type="molecule type" value="Genomic_DNA"/>
</dbReference>
<proteinExistence type="predicted"/>
<organism evidence="2 3">
    <name type="scientific">Apiospora marii</name>
    <dbReference type="NCBI Taxonomy" id="335849"/>
    <lineage>
        <taxon>Eukaryota</taxon>
        <taxon>Fungi</taxon>
        <taxon>Dikarya</taxon>
        <taxon>Ascomycota</taxon>
        <taxon>Pezizomycotina</taxon>
        <taxon>Sordariomycetes</taxon>
        <taxon>Xylariomycetidae</taxon>
        <taxon>Amphisphaeriales</taxon>
        <taxon>Apiosporaceae</taxon>
        <taxon>Apiospora</taxon>
    </lineage>
</organism>
<evidence type="ECO:0000313" key="3">
    <source>
        <dbReference type="Proteomes" id="UP001396898"/>
    </source>
</evidence>
<evidence type="ECO:0008006" key="4">
    <source>
        <dbReference type="Google" id="ProtNLM"/>
    </source>
</evidence>
<name>A0ABR1RIA3_9PEZI</name>
<keyword evidence="3" id="KW-1185">Reference proteome</keyword>
<protein>
    <recommendedName>
        <fullName evidence="4">Ribosome maturation protein SDO1/SBDS N-terminal domain-containing protein</fullName>
    </recommendedName>
</protein>
<feature type="region of interest" description="Disordered" evidence="1">
    <location>
        <begin position="1"/>
        <end position="23"/>
    </location>
</feature>